<dbReference type="Proteomes" id="UP000680348">
    <property type="component" value="Unassembled WGS sequence"/>
</dbReference>
<comment type="caution">
    <text evidence="1">The sequence shown here is derived from an EMBL/GenBank/DDBJ whole genome shotgun (WGS) entry which is preliminary data.</text>
</comment>
<dbReference type="EMBL" id="JAGWCR010000016">
    <property type="protein sequence ID" value="MBS3651788.1"/>
    <property type="molecule type" value="Genomic_DNA"/>
</dbReference>
<dbReference type="AlphaFoldDB" id="A0A942E613"/>
<name>A0A942E613_9HYPH</name>
<dbReference type="RefSeq" id="WP_188257346.1">
    <property type="nucleotide sequence ID" value="NZ_JABVCF010000016.1"/>
</dbReference>
<evidence type="ECO:0000313" key="1">
    <source>
        <dbReference type="EMBL" id="MBS3651788.1"/>
    </source>
</evidence>
<evidence type="ECO:0000313" key="2">
    <source>
        <dbReference type="Proteomes" id="UP000680348"/>
    </source>
</evidence>
<reference evidence="1" key="1">
    <citation type="submission" date="2021-04" db="EMBL/GenBank/DDBJ databases">
        <title>Pseudaminobacter soli sp. nov., isolated from paddy soil contaminated by heavy metals.</title>
        <authorList>
            <person name="Zhang K."/>
        </authorList>
    </citation>
    <scope>NUCLEOTIDE SEQUENCE</scope>
    <source>
        <strain evidence="1">19-2017</strain>
    </source>
</reference>
<protein>
    <submittedName>
        <fullName evidence="1">Uncharacterized protein</fullName>
    </submittedName>
</protein>
<organism evidence="1 2">
    <name type="scientific">Pseudaminobacter soli</name>
    <name type="common">ex Zhang et al. 2022</name>
    <dbReference type="NCBI Taxonomy" id="2831468"/>
    <lineage>
        <taxon>Bacteria</taxon>
        <taxon>Pseudomonadati</taxon>
        <taxon>Pseudomonadota</taxon>
        <taxon>Alphaproteobacteria</taxon>
        <taxon>Hyphomicrobiales</taxon>
        <taxon>Phyllobacteriaceae</taxon>
        <taxon>Pseudaminobacter</taxon>
    </lineage>
</organism>
<sequence>MPIMIFRIAAAQFDIDCEIKARAISQSTFAIEEEPNCPHLSRLKRSFRADLPGCIPNTSLLRCEIAL</sequence>
<accession>A0A942E613</accession>
<keyword evidence="2" id="KW-1185">Reference proteome</keyword>
<gene>
    <name evidence="1" type="ORF">KEU06_24545</name>
</gene>
<proteinExistence type="predicted"/>